<gene>
    <name evidence="2" type="ORF">M9Y10_042723</name>
</gene>
<evidence type="ECO:0000256" key="1">
    <source>
        <dbReference type="ARBA" id="ARBA00038101"/>
    </source>
</evidence>
<comment type="caution">
    <text evidence="2">The sequence shown here is derived from an EMBL/GenBank/DDBJ whole genome shotgun (WGS) entry which is preliminary data.</text>
</comment>
<reference evidence="2 3" key="1">
    <citation type="submission" date="2024-04" db="EMBL/GenBank/DDBJ databases">
        <title>Tritrichomonas musculus Genome.</title>
        <authorList>
            <person name="Alves-Ferreira E."/>
            <person name="Grigg M."/>
            <person name="Lorenzi H."/>
            <person name="Galac M."/>
        </authorList>
    </citation>
    <scope>NUCLEOTIDE SEQUENCE [LARGE SCALE GENOMIC DNA]</scope>
    <source>
        <strain evidence="2 3">EAF2021</strain>
    </source>
</reference>
<name>A0ABR2JXS9_9EUKA</name>
<proteinExistence type="inferred from homology"/>
<dbReference type="InterPro" id="IPR011990">
    <property type="entry name" value="TPR-like_helical_dom_sf"/>
</dbReference>
<dbReference type="SUPFAM" id="SSF81901">
    <property type="entry name" value="HCP-like"/>
    <property type="match status" value="1"/>
</dbReference>
<dbReference type="InterPro" id="IPR006597">
    <property type="entry name" value="Sel1-like"/>
</dbReference>
<accession>A0ABR2JXS9</accession>
<dbReference type="Pfam" id="PF08238">
    <property type="entry name" value="Sel1"/>
    <property type="match status" value="3"/>
</dbReference>
<dbReference type="Gene3D" id="1.25.40.10">
    <property type="entry name" value="Tetratricopeptide repeat domain"/>
    <property type="match status" value="1"/>
</dbReference>
<dbReference type="EMBL" id="JAPFFF010000008">
    <property type="protein sequence ID" value="KAK8883628.1"/>
    <property type="molecule type" value="Genomic_DNA"/>
</dbReference>
<dbReference type="PANTHER" id="PTHR11102:SF160">
    <property type="entry name" value="ERAD-ASSOCIATED E3 UBIQUITIN-PROTEIN LIGASE COMPONENT HRD3"/>
    <property type="match status" value="1"/>
</dbReference>
<sequence>MLASKNGCRQANFAHGFLLHKEKDVKRDMSEAIHYYKEASSLNNQYAKNNLGIIYRYGYDNVEGRAGNAIVYFEEAIRQKGDYLSMYNLAHIHIYDEKTKGDIDKAIDLLIRSSSKFYYSTILLSLVLVKKFCFNINTINCEIGKIDGITDVLVNQVYINIEEYKMLNRNNFEILYETFKVEYFLYDIELKAISASDFEEIRKEKPKPKYPNAKNISKLFYEGFGLDI</sequence>
<dbReference type="InterPro" id="IPR050767">
    <property type="entry name" value="Sel1_AlgK"/>
</dbReference>
<comment type="similarity">
    <text evidence="1">Belongs to the sel-1 family.</text>
</comment>
<evidence type="ECO:0000313" key="2">
    <source>
        <dbReference type="EMBL" id="KAK8883628.1"/>
    </source>
</evidence>
<evidence type="ECO:0000313" key="3">
    <source>
        <dbReference type="Proteomes" id="UP001470230"/>
    </source>
</evidence>
<evidence type="ECO:0008006" key="4">
    <source>
        <dbReference type="Google" id="ProtNLM"/>
    </source>
</evidence>
<dbReference type="SMART" id="SM00671">
    <property type="entry name" value="SEL1"/>
    <property type="match status" value="3"/>
</dbReference>
<dbReference type="PANTHER" id="PTHR11102">
    <property type="entry name" value="SEL-1-LIKE PROTEIN"/>
    <property type="match status" value="1"/>
</dbReference>
<keyword evidence="3" id="KW-1185">Reference proteome</keyword>
<organism evidence="2 3">
    <name type="scientific">Tritrichomonas musculus</name>
    <dbReference type="NCBI Taxonomy" id="1915356"/>
    <lineage>
        <taxon>Eukaryota</taxon>
        <taxon>Metamonada</taxon>
        <taxon>Parabasalia</taxon>
        <taxon>Tritrichomonadida</taxon>
        <taxon>Tritrichomonadidae</taxon>
        <taxon>Tritrichomonas</taxon>
    </lineage>
</organism>
<protein>
    <recommendedName>
        <fullName evidence="4">Sel1 repeat family protein</fullName>
    </recommendedName>
</protein>
<dbReference type="Proteomes" id="UP001470230">
    <property type="component" value="Unassembled WGS sequence"/>
</dbReference>